<dbReference type="OrthoDB" id="9767863at2"/>
<feature type="transmembrane region" description="Helical" evidence="1">
    <location>
        <begin position="218"/>
        <end position="237"/>
    </location>
</feature>
<feature type="transmembrane region" description="Helical" evidence="1">
    <location>
        <begin position="116"/>
        <end position="137"/>
    </location>
</feature>
<feature type="transmembrane region" description="Helical" evidence="1">
    <location>
        <begin position="412"/>
        <end position="435"/>
    </location>
</feature>
<evidence type="ECO:0000256" key="1">
    <source>
        <dbReference type="SAM" id="Phobius"/>
    </source>
</evidence>
<feature type="transmembrane region" description="Helical" evidence="1">
    <location>
        <begin position="244"/>
        <end position="262"/>
    </location>
</feature>
<proteinExistence type="predicted"/>
<feature type="transmembrane region" description="Helical" evidence="1">
    <location>
        <begin position="194"/>
        <end position="212"/>
    </location>
</feature>
<reference evidence="2 3" key="1">
    <citation type="submission" date="2016-09" db="EMBL/GenBank/DDBJ databases">
        <authorList>
            <person name="Capua I."/>
            <person name="De Benedictis P."/>
            <person name="Joannis T."/>
            <person name="Lombin L.H."/>
            <person name="Cattoli G."/>
        </authorList>
    </citation>
    <scope>NUCLEOTIDE SEQUENCE [LARGE SCALE GENOMIC DNA]</scope>
    <source>
        <strain evidence="2 3">ISLP-3</strain>
    </source>
</reference>
<sequence length="620" mass="65797">MSTTLTMAGLDDIDPVGDMTVTPIRGYLRIVRPVSIVLVTSMLTALHGFLPSLVGSATSWYASIGAARCGSLSVGSLLDGVCTVVGGPSGAEVGNGWLVVVIETMFMRLLAMPAEWAVASTAFVLIGIAVLGVVALLQDLGIKWPIGLGAAVAFLASPTIIGMAGFGSTFFGMALVPAGICASLRLGRIVAEWQLVRSVAAMALWVLLSFSILQIDGYGFVLTQASVAALLVGRLIFWPSRRQSLAALLGFVSSNGLAYLIYGAMQPSDGDWAKSSIDLFRAMGADVVTMLRPTSSVWWATPLGIDMDVSELWGDGTNARFNYLGLVVVLLAAAAVVISWKRDRRLVIWLVIGVAALFLALGPSLKINEVRGPLAPPISYQSYLMPSEAGVVVLPSQWLYETLPGFEFMRATYRWMVLVRLATIVLAAYMVQWMISRGGRSWAAVGVGVGLLALVELMPNAQATIEANSARAAQIDSFNEAVIDDLDDALPDGARVVFAPNSSGGNDFLASYLATGANLNTPNVGGDKALENARKERPEAIAELLGGPDDFGAAAQLVLEEGHADFVVVPYFDLRWSINQWPATGEFSTPGQEAAAEARTDSDLTVVNFTWFAVISLSHS</sequence>
<dbReference type="AlphaFoldDB" id="A0A1G6QRW9"/>
<feature type="transmembrane region" description="Helical" evidence="1">
    <location>
        <begin position="321"/>
        <end position="339"/>
    </location>
</feature>
<dbReference type="Proteomes" id="UP000199039">
    <property type="component" value="Unassembled WGS sequence"/>
</dbReference>
<feature type="transmembrane region" description="Helical" evidence="1">
    <location>
        <begin position="441"/>
        <end position="458"/>
    </location>
</feature>
<dbReference type="EMBL" id="FMYH01000004">
    <property type="protein sequence ID" value="SDC94466.1"/>
    <property type="molecule type" value="Genomic_DNA"/>
</dbReference>
<keyword evidence="3" id="KW-1185">Reference proteome</keyword>
<feature type="transmembrane region" description="Helical" evidence="1">
    <location>
        <begin position="346"/>
        <end position="363"/>
    </location>
</feature>
<dbReference type="STRING" id="1814289.SAMN05216410_2609"/>
<organism evidence="2 3">
    <name type="scientific">Sanguibacter gelidistatuariae</name>
    <dbReference type="NCBI Taxonomy" id="1814289"/>
    <lineage>
        <taxon>Bacteria</taxon>
        <taxon>Bacillati</taxon>
        <taxon>Actinomycetota</taxon>
        <taxon>Actinomycetes</taxon>
        <taxon>Micrococcales</taxon>
        <taxon>Sanguibacteraceae</taxon>
        <taxon>Sanguibacter</taxon>
    </lineage>
</organism>
<name>A0A1G6QRW9_9MICO</name>
<gene>
    <name evidence="2" type="ORF">SAMN05216410_2609</name>
</gene>
<feature type="transmembrane region" description="Helical" evidence="1">
    <location>
        <begin position="170"/>
        <end position="187"/>
    </location>
</feature>
<protein>
    <recommendedName>
        <fullName evidence="4">Glucosyl transferase GtrII</fullName>
    </recommendedName>
</protein>
<accession>A0A1G6QRW9</accession>
<feature type="transmembrane region" description="Helical" evidence="1">
    <location>
        <begin position="30"/>
        <end position="50"/>
    </location>
</feature>
<keyword evidence="1" id="KW-0812">Transmembrane</keyword>
<feature type="transmembrane region" description="Helical" evidence="1">
    <location>
        <begin position="144"/>
        <end position="164"/>
    </location>
</feature>
<evidence type="ECO:0008006" key="4">
    <source>
        <dbReference type="Google" id="ProtNLM"/>
    </source>
</evidence>
<keyword evidence="1" id="KW-1133">Transmembrane helix</keyword>
<dbReference type="RefSeq" id="WP_139185808.1">
    <property type="nucleotide sequence ID" value="NZ_FMYH01000004.1"/>
</dbReference>
<keyword evidence="1" id="KW-0472">Membrane</keyword>
<evidence type="ECO:0000313" key="3">
    <source>
        <dbReference type="Proteomes" id="UP000199039"/>
    </source>
</evidence>
<evidence type="ECO:0000313" key="2">
    <source>
        <dbReference type="EMBL" id="SDC94466.1"/>
    </source>
</evidence>